<dbReference type="KEGG" id="mph:MLP_33510"/>
<feature type="transmembrane region" description="Helical" evidence="1">
    <location>
        <begin position="46"/>
        <end position="65"/>
    </location>
</feature>
<organism evidence="2 3">
    <name type="scientific">Microlunatus phosphovorus (strain ATCC 700054 / DSM 10555 / JCM 9379 / NBRC 101784 / NCIMB 13414 / VKM Ac-1990 / NM-1)</name>
    <dbReference type="NCBI Taxonomy" id="1032480"/>
    <lineage>
        <taxon>Bacteria</taxon>
        <taxon>Bacillati</taxon>
        <taxon>Actinomycetota</taxon>
        <taxon>Actinomycetes</taxon>
        <taxon>Propionibacteriales</taxon>
        <taxon>Propionibacteriaceae</taxon>
        <taxon>Microlunatus</taxon>
    </lineage>
</organism>
<evidence type="ECO:0000313" key="2">
    <source>
        <dbReference type="EMBL" id="BAK36365.1"/>
    </source>
</evidence>
<keyword evidence="1" id="KW-0472">Membrane</keyword>
<gene>
    <name evidence="2" type="ordered locus">MLP_33510</name>
</gene>
<keyword evidence="3" id="KW-1185">Reference proteome</keyword>
<feature type="transmembrane region" description="Helical" evidence="1">
    <location>
        <begin position="176"/>
        <end position="195"/>
    </location>
</feature>
<keyword evidence="1" id="KW-0812">Transmembrane</keyword>
<dbReference type="GO" id="GO:0016020">
    <property type="term" value="C:membrane"/>
    <property type="evidence" value="ECO:0007669"/>
    <property type="project" value="InterPro"/>
</dbReference>
<dbReference type="EMBL" id="AP012204">
    <property type="protein sequence ID" value="BAK36365.1"/>
    <property type="molecule type" value="Genomic_DNA"/>
</dbReference>
<reference evidence="2 3" key="1">
    <citation type="submission" date="2011-05" db="EMBL/GenBank/DDBJ databases">
        <title>Whole genome sequence of Microlunatus phosphovorus NM-1.</title>
        <authorList>
            <person name="Hosoyama A."/>
            <person name="Sasaki K."/>
            <person name="Harada T."/>
            <person name="Igarashi R."/>
            <person name="Kawakoshi A."/>
            <person name="Sasagawa M."/>
            <person name="Fukada J."/>
            <person name="Nakamura S."/>
            <person name="Katano Y."/>
            <person name="Hanada S."/>
            <person name="Kamagata Y."/>
            <person name="Nakamura N."/>
            <person name="Yamazaki S."/>
            <person name="Fujita N."/>
        </authorList>
    </citation>
    <scope>NUCLEOTIDE SEQUENCE [LARGE SCALE GENOMIC DNA]</scope>
    <source>
        <strain evidence="3">ATCC 700054 / DSM 10555 / JCM 9379 / NBRC 101784 / NCIMB 13414 / VKM Ac-1990 / NM-1</strain>
    </source>
</reference>
<feature type="transmembrane region" description="Helical" evidence="1">
    <location>
        <begin position="21"/>
        <end position="40"/>
    </location>
</feature>
<dbReference type="Pfam" id="PF04464">
    <property type="entry name" value="Glyphos_transf"/>
    <property type="match status" value="1"/>
</dbReference>
<dbReference type="Proteomes" id="UP000007947">
    <property type="component" value="Chromosome"/>
</dbReference>
<dbReference type="HOGENOM" id="CLU_465163_0_0_11"/>
<dbReference type="Gene3D" id="3.40.50.12580">
    <property type="match status" value="1"/>
</dbReference>
<evidence type="ECO:0000313" key="3">
    <source>
        <dbReference type="Proteomes" id="UP000007947"/>
    </source>
</evidence>
<keyword evidence="1" id="KW-1133">Transmembrane helix</keyword>
<feature type="transmembrane region" description="Helical" evidence="1">
    <location>
        <begin position="102"/>
        <end position="122"/>
    </location>
</feature>
<dbReference type="STRING" id="1032480.MLP_33510"/>
<dbReference type="InterPro" id="IPR043148">
    <property type="entry name" value="TagF_C"/>
</dbReference>
<dbReference type="eggNOG" id="COG1887">
    <property type="taxonomic scope" value="Bacteria"/>
</dbReference>
<dbReference type="InterPro" id="IPR007554">
    <property type="entry name" value="Glycerophosphate_synth"/>
</dbReference>
<sequence>MLNIKGWSAAVGANQSKIIDLLVGNAVALGAVVGAVLLLVADPIVLRMLGGLLAVAGVIGTGWLLRREVARHGELLTMHTGPRLVLLVAIAGGYLARRPDQAVWVWTATGIAMAAVLAEPTIKALLAKTQQIAVNLPGVQPVPAPPYAPNRLVAGSLATITAGSALAIVGLPGWCYLGVATLELAAALILIGYAGRATKMTRQALTALPKALKRHQPAFVVYYGGLHGARYQLGMWLPYLERLGRPFVVITREAATVPTITALTTAPVIVPRTTSELGDLSTLVVPSMKAAFYVQGSRANLHFQKFRKLTHIWLNHGDSDKQANFSPRHATYDKVLVCGQQGVERYAAHGVEIPPDRLLKVGRPQVERIEVRDEPLPADAPRTVLYAPTWRGGRPTTDYSSLGLGERIVAALLDRGVTVIFRPHPLSYADPADAGLIRRIQQLLAGDQRSTGRHHVWGEQAERDWEIADCLNNADGLITDVSSVASDNLASGKPFAMVAMRASGEDFRAEFPMARVAYLIEKDLSTLDSALSDLLGTDPLAEQRHAYRRHCLGDQLGPHAADEFLRVAGELVTGVSRPAAKGKPKQDEKISEIPLERVLFPTEPDVAELVSQETDRLAEQQRRTG</sequence>
<dbReference type="SUPFAM" id="SSF53756">
    <property type="entry name" value="UDP-Glycosyltransferase/glycogen phosphorylase"/>
    <property type="match status" value="1"/>
</dbReference>
<evidence type="ECO:0000256" key="1">
    <source>
        <dbReference type="SAM" id="Phobius"/>
    </source>
</evidence>
<dbReference type="GO" id="GO:0047355">
    <property type="term" value="F:CDP-glycerol glycerophosphotransferase activity"/>
    <property type="evidence" value="ECO:0007669"/>
    <property type="project" value="InterPro"/>
</dbReference>
<feature type="transmembrane region" description="Helical" evidence="1">
    <location>
        <begin position="77"/>
        <end position="96"/>
    </location>
</feature>
<proteinExistence type="predicted"/>
<name>F5XMA8_MICPN</name>
<evidence type="ECO:0008006" key="4">
    <source>
        <dbReference type="Google" id="ProtNLM"/>
    </source>
</evidence>
<feature type="transmembrane region" description="Helical" evidence="1">
    <location>
        <begin position="152"/>
        <end position="170"/>
    </location>
</feature>
<dbReference type="AlphaFoldDB" id="F5XMA8"/>
<accession>F5XMA8</accession>
<protein>
    <recommendedName>
        <fullName evidence="4">Integral membrane protein</fullName>
    </recommendedName>
</protein>